<evidence type="ECO:0000256" key="9">
    <source>
        <dbReference type="ARBA" id="ARBA00022840"/>
    </source>
</evidence>
<keyword evidence="5 12" id="KW-0597">Phosphoprotein</keyword>
<dbReference type="InterPro" id="IPR004358">
    <property type="entry name" value="Sig_transdc_His_kin-like_C"/>
</dbReference>
<dbReference type="Pfam" id="PF01584">
    <property type="entry name" value="CheW"/>
    <property type="match status" value="1"/>
</dbReference>
<dbReference type="InterPro" id="IPR036097">
    <property type="entry name" value="HisK_dim/P_sf"/>
</dbReference>
<feature type="domain" description="Histidine kinase" evidence="14">
    <location>
        <begin position="384"/>
        <end position="598"/>
    </location>
</feature>
<dbReference type="Pfam" id="PF02518">
    <property type="entry name" value="HATPase_c"/>
    <property type="match status" value="1"/>
</dbReference>
<keyword evidence="7" id="KW-0547">Nucleotide-binding</keyword>
<dbReference type="SUPFAM" id="SSF50341">
    <property type="entry name" value="CheW-like"/>
    <property type="match status" value="1"/>
</dbReference>
<dbReference type="Pfam" id="PF01627">
    <property type="entry name" value="Hpt"/>
    <property type="match status" value="1"/>
</dbReference>
<evidence type="ECO:0000313" key="17">
    <source>
        <dbReference type="EMBL" id="GLQ32334.1"/>
    </source>
</evidence>
<sequence length="748" mass="81392">MSIDLSQFHQVFFEESFEGLDSMEEGLLDLNPDDFDVETINTIFRAAHSIKGGAGTFGFQVVAEFTHVVETLLDEIRAGSRTLEAPHIDLLLRSVDCLREIMNSLQDGEEPDMSLADELKVSFEAVLAGETPAEAEIPEEPPALSPDQPSNGYWAIYFKPDADVLRTGNEPVRMFRELESLGAFKAEAVVCDIPELGQLDPESCYLAWNLTVEGGSRAEVDEVFEWVIDESELSIRWVDGTSETSVTSTDTASDSVVQSADGVVTEDTETSAGDNTPYEIVPEAPVLGAPVLDAAVAEESIGNDDVANAASPEAGAATPEPQKAVVSAEENSSGDAKPAKKSTAKSSETTSIRVGIDKIDSLINMVGELVITQSMLGQLGSSFDMDKLVRLQEGLAQLEHNTRELQESVMRIRMLPISFCFSRFPRLVRDLSKQMNKKIDLVLLGENTELDKTVMEKIGDPMVHLIRNSLDHGIEMPEERTAAGKPETGTITLNAFHQGGNIVIQIIDDGKGLDRDRILSKAVERGLISESDRLSDDQINELIFHPGFSTADKISDISGRGVGMDVVRRNIQELNGSVEVESTPGEGSTFTIRLPLTLAILDGQLVRVGKEVFILPLVSIIESLQVDLGMINNVGGQSEVLRLRDEYVPIVKLHELLNVEPDNYELENGLLVVVEADNSKVGLFVDDLLAQQQVVIKSLEQNYQRVEGISGATILGDGKVALIVDISGVLKMASQNNGRLKNKDHQAA</sequence>
<keyword evidence="10" id="KW-0902">Two-component regulatory system</keyword>
<evidence type="ECO:0000256" key="13">
    <source>
        <dbReference type="SAM" id="MobiDB-lite"/>
    </source>
</evidence>
<dbReference type="Proteomes" id="UP001161389">
    <property type="component" value="Unassembled WGS sequence"/>
</dbReference>
<feature type="domain" description="CheW-like" evidence="15">
    <location>
        <begin position="600"/>
        <end position="735"/>
    </location>
</feature>
<dbReference type="GO" id="GO:0000155">
    <property type="term" value="F:phosphorelay sensor kinase activity"/>
    <property type="evidence" value="ECO:0007669"/>
    <property type="project" value="InterPro"/>
</dbReference>
<evidence type="ECO:0000256" key="6">
    <source>
        <dbReference type="ARBA" id="ARBA00022679"/>
    </source>
</evidence>
<dbReference type="RefSeq" id="WP_284382298.1">
    <property type="nucleotide sequence ID" value="NZ_BSNM01000015.1"/>
</dbReference>
<feature type="region of interest" description="Disordered" evidence="13">
    <location>
        <begin position="306"/>
        <end position="350"/>
    </location>
</feature>
<dbReference type="PANTHER" id="PTHR43395">
    <property type="entry name" value="SENSOR HISTIDINE KINASE CHEA"/>
    <property type="match status" value="1"/>
</dbReference>
<evidence type="ECO:0000256" key="11">
    <source>
        <dbReference type="ARBA" id="ARBA00035100"/>
    </source>
</evidence>
<dbReference type="PANTHER" id="PTHR43395:SF10">
    <property type="entry name" value="CHEMOTAXIS PROTEIN CHEA"/>
    <property type="match status" value="1"/>
</dbReference>
<dbReference type="AlphaFoldDB" id="A0AA37SBR5"/>
<dbReference type="InterPro" id="IPR037006">
    <property type="entry name" value="CheA-like_homodim_sf"/>
</dbReference>
<feature type="region of interest" description="Disordered" evidence="13">
    <location>
        <begin position="242"/>
        <end position="280"/>
    </location>
</feature>
<reference evidence="17" key="1">
    <citation type="journal article" date="2014" name="Int. J. Syst. Evol. Microbiol.">
        <title>Complete genome sequence of Corynebacterium casei LMG S-19264T (=DSM 44701T), isolated from a smear-ripened cheese.</title>
        <authorList>
            <consortium name="US DOE Joint Genome Institute (JGI-PGF)"/>
            <person name="Walter F."/>
            <person name="Albersmeier A."/>
            <person name="Kalinowski J."/>
            <person name="Ruckert C."/>
        </authorList>
    </citation>
    <scope>NUCLEOTIDE SEQUENCE</scope>
    <source>
        <strain evidence="17">NBRC 110071</strain>
    </source>
</reference>
<dbReference type="InterPro" id="IPR005467">
    <property type="entry name" value="His_kinase_dom"/>
</dbReference>
<evidence type="ECO:0000256" key="5">
    <source>
        <dbReference type="ARBA" id="ARBA00022553"/>
    </source>
</evidence>
<comment type="function">
    <text evidence="11">Involved in the transmission of sensory signals from the chemoreceptors to the flagellar motors. CheA is autophosphorylated; it can transfer its phosphate group to either CheB or CheY.</text>
</comment>
<dbReference type="SMART" id="SM00073">
    <property type="entry name" value="HPT"/>
    <property type="match status" value="1"/>
</dbReference>
<dbReference type="EC" id="2.7.13.3" evidence="2"/>
<dbReference type="FunFam" id="3.30.565.10:FF:000016">
    <property type="entry name" value="Chemotaxis protein CheA, putative"/>
    <property type="match status" value="1"/>
</dbReference>
<evidence type="ECO:0000256" key="12">
    <source>
        <dbReference type="PROSITE-ProRule" id="PRU00110"/>
    </source>
</evidence>
<dbReference type="PRINTS" id="PR00344">
    <property type="entry name" value="BCTRLSENSOR"/>
</dbReference>
<dbReference type="EMBL" id="BSNM01000015">
    <property type="protein sequence ID" value="GLQ32334.1"/>
    <property type="molecule type" value="Genomic_DNA"/>
</dbReference>
<dbReference type="CDD" id="cd16916">
    <property type="entry name" value="HATPase_CheA-like"/>
    <property type="match status" value="1"/>
</dbReference>
<keyword evidence="18" id="KW-1185">Reference proteome</keyword>
<dbReference type="InterPro" id="IPR036890">
    <property type="entry name" value="HATPase_C_sf"/>
</dbReference>
<comment type="caution">
    <text evidence="17">The sequence shown here is derived from an EMBL/GenBank/DDBJ whole genome shotgun (WGS) entry which is preliminary data.</text>
</comment>
<proteinExistence type="predicted"/>
<evidence type="ECO:0000256" key="2">
    <source>
        <dbReference type="ARBA" id="ARBA00012438"/>
    </source>
</evidence>
<name>A0AA37SBR5_9GAMM</name>
<dbReference type="InterPro" id="IPR003594">
    <property type="entry name" value="HATPase_dom"/>
</dbReference>
<feature type="domain" description="HPt" evidence="16">
    <location>
        <begin position="1"/>
        <end position="105"/>
    </location>
</feature>
<dbReference type="Gene3D" id="2.30.30.40">
    <property type="entry name" value="SH3 Domains"/>
    <property type="match status" value="1"/>
</dbReference>
<dbReference type="InterPro" id="IPR051315">
    <property type="entry name" value="Bact_Chemotaxis_CheA"/>
</dbReference>
<dbReference type="Gene3D" id="1.20.120.160">
    <property type="entry name" value="HPT domain"/>
    <property type="match status" value="1"/>
</dbReference>
<dbReference type="FunFam" id="2.30.30.40:FF:000048">
    <property type="entry name" value="Chemotaxis protein CheA, putative"/>
    <property type="match status" value="1"/>
</dbReference>
<keyword evidence="9" id="KW-0067">ATP-binding</keyword>
<dbReference type="SUPFAM" id="SSF55874">
    <property type="entry name" value="ATPase domain of HSP90 chaperone/DNA topoisomerase II/histidine kinase"/>
    <property type="match status" value="1"/>
</dbReference>
<dbReference type="PROSITE" id="PS50109">
    <property type="entry name" value="HIS_KIN"/>
    <property type="match status" value="1"/>
</dbReference>
<dbReference type="SMART" id="SM01231">
    <property type="entry name" value="H-kinase_dim"/>
    <property type="match status" value="1"/>
</dbReference>
<dbReference type="Pfam" id="PF02895">
    <property type="entry name" value="H-kinase_dim"/>
    <property type="match status" value="1"/>
</dbReference>
<protein>
    <recommendedName>
        <fullName evidence="3">Chemotaxis protein CheA</fullName>
        <ecNumber evidence="2">2.7.13.3</ecNumber>
    </recommendedName>
</protein>
<dbReference type="InterPro" id="IPR008207">
    <property type="entry name" value="Sig_transdc_His_kin_Hpt_dom"/>
</dbReference>
<feature type="modified residue" description="Phosphohistidine" evidence="12">
    <location>
        <position position="48"/>
    </location>
</feature>
<evidence type="ECO:0000256" key="7">
    <source>
        <dbReference type="ARBA" id="ARBA00022741"/>
    </source>
</evidence>
<dbReference type="PROSITE" id="PS50894">
    <property type="entry name" value="HPT"/>
    <property type="match status" value="1"/>
</dbReference>
<keyword evidence="8" id="KW-0418">Kinase</keyword>
<dbReference type="PROSITE" id="PS50851">
    <property type="entry name" value="CHEW"/>
    <property type="match status" value="1"/>
</dbReference>
<dbReference type="GO" id="GO:0005737">
    <property type="term" value="C:cytoplasm"/>
    <property type="evidence" value="ECO:0007669"/>
    <property type="project" value="InterPro"/>
</dbReference>
<evidence type="ECO:0000256" key="1">
    <source>
        <dbReference type="ARBA" id="ARBA00000085"/>
    </source>
</evidence>
<dbReference type="GO" id="GO:0006935">
    <property type="term" value="P:chemotaxis"/>
    <property type="evidence" value="ECO:0007669"/>
    <property type="project" value="UniProtKB-KW"/>
</dbReference>
<dbReference type="SMART" id="SM00387">
    <property type="entry name" value="HATPase_c"/>
    <property type="match status" value="1"/>
</dbReference>
<evidence type="ECO:0000313" key="18">
    <source>
        <dbReference type="Proteomes" id="UP001161389"/>
    </source>
</evidence>
<dbReference type="InterPro" id="IPR036641">
    <property type="entry name" value="HPT_dom_sf"/>
</dbReference>
<keyword evidence="4" id="KW-0145">Chemotaxis</keyword>
<evidence type="ECO:0000259" key="16">
    <source>
        <dbReference type="PROSITE" id="PS50894"/>
    </source>
</evidence>
<dbReference type="Gene3D" id="3.30.565.10">
    <property type="entry name" value="Histidine kinase-like ATPase, C-terminal domain"/>
    <property type="match status" value="1"/>
</dbReference>
<dbReference type="Gene3D" id="1.10.287.560">
    <property type="entry name" value="Histidine kinase CheA-like, homodimeric domain"/>
    <property type="match status" value="1"/>
</dbReference>
<feature type="compositionally biased region" description="Low complexity" evidence="13">
    <location>
        <begin position="242"/>
        <end position="257"/>
    </location>
</feature>
<gene>
    <name evidence="17" type="ORF">GCM10007876_28130</name>
</gene>
<accession>A0AA37SBR5</accession>
<dbReference type="InterPro" id="IPR004105">
    <property type="entry name" value="CheA-like_dim"/>
</dbReference>
<comment type="catalytic activity">
    <reaction evidence="1">
        <text>ATP + protein L-histidine = ADP + protein N-phospho-L-histidine.</text>
        <dbReference type="EC" id="2.7.13.3"/>
    </reaction>
</comment>
<reference evidence="17" key="2">
    <citation type="submission" date="2023-01" db="EMBL/GenBank/DDBJ databases">
        <title>Draft genome sequence of Litoribrevibacter albus strain NBRC 110071.</title>
        <authorList>
            <person name="Sun Q."/>
            <person name="Mori K."/>
        </authorList>
    </citation>
    <scope>NUCLEOTIDE SEQUENCE</scope>
    <source>
        <strain evidence="17">NBRC 110071</strain>
    </source>
</reference>
<dbReference type="GO" id="GO:0005524">
    <property type="term" value="F:ATP binding"/>
    <property type="evidence" value="ECO:0007669"/>
    <property type="project" value="UniProtKB-KW"/>
</dbReference>
<dbReference type="InterPro" id="IPR002545">
    <property type="entry name" value="CheW-lke_dom"/>
</dbReference>
<evidence type="ECO:0000256" key="3">
    <source>
        <dbReference type="ARBA" id="ARBA00021495"/>
    </source>
</evidence>
<dbReference type="SUPFAM" id="SSF47226">
    <property type="entry name" value="Histidine-containing phosphotransfer domain, HPT domain"/>
    <property type="match status" value="1"/>
</dbReference>
<dbReference type="SMART" id="SM00260">
    <property type="entry name" value="CheW"/>
    <property type="match status" value="1"/>
</dbReference>
<evidence type="ECO:0000256" key="8">
    <source>
        <dbReference type="ARBA" id="ARBA00022777"/>
    </source>
</evidence>
<evidence type="ECO:0000259" key="14">
    <source>
        <dbReference type="PROSITE" id="PS50109"/>
    </source>
</evidence>
<keyword evidence="6" id="KW-0808">Transferase</keyword>
<dbReference type="InterPro" id="IPR036061">
    <property type="entry name" value="CheW-like_dom_sf"/>
</dbReference>
<evidence type="ECO:0000259" key="15">
    <source>
        <dbReference type="PROSITE" id="PS50851"/>
    </source>
</evidence>
<dbReference type="SUPFAM" id="SSF47384">
    <property type="entry name" value="Homodimeric domain of signal transducing histidine kinase"/>
    <property type="match status" value="1"/>
</dbReference>
<dbReference type="CDD" id="cd00088">
    <property type="entry name" value="HPT"/>
    <property type="match status" value="1"/>
</dbReference>
<evidence type="ECO:0000256" key="10">
    <source>
        <dbReference type="ARBA" id="ARBA00023012"/>
    </source>
</evidence>
<organism evidence="17 18">
    <name type="scientific">Litoribrevibacter albus</name>
    <dbReference type="NCBI Taxonomy" id="1473156"/>
    <lineage>
        <taxon>Bacteria</taxon>
        <taxon>Pseudomonadati</taxon>
        <taxon>Pseudomonadota</taxon>
        <taxon>Gammaproteobacteria</taxon>
        <taxon>Oceanospirillales</taxon>
        <taxon>Oceanospirillaceae</taxon>
        <taxon>Litoribrevibacter</taxon>
    </lineage>
</organism>
<evidence type="ECO:0000256" key="4">
    <source>
        <dbReference type="ARBA" id="ARBA00022500"/>
    </source>
</evidence>
<dbReference type="CDD" id="cd00731">
    <property type="entry name" value="CheA_reg"/>
    <property type="match status" value="1"/>
</dbReference>